<dbReference type="Pfam" id="PF01266">
    <property type="entry name" value="DAO"/>
    <property type="match status" value="1"/>
</dbReference>
<evidence type="ECO:0000256" key="1">
    <source>
        <dbReference type="ARBA" id="ARBA00023002"/>
    </source>
</evidence>
<accession>A0A127F8W0</accession>
<dbReference type="Gene3D" id="3.50.50.60">
    <property type="entry name" value="FAD/NAD(P)-binding domain"/>
    <property type="match status" value="1"/>
</dbReference>
<feature type="domain" description="Rhodanese" evidence="2">
    <location>
        <begin position="35"/>
        <end position="73"/>
    </location>
</feature>
<dbReference type="InterPro" id="IPR001763">
    <property type="entry name" value="Rhodanese-like_dom"/>
</dbReference>
<name>A0A127F8W0_STEDE</name>
<dbReference type="STRING" id="465721.ACG33_02885"/>
<dbReference type="PANTHER" id="PTHR13847">
    <property type="entry name" value="SARCOSINE DEHYDROGENASE-RELATED"/>
    <property type="match status" value="1"/>
</dbReference>
<evidence type="ECO:0000313" key="4">
    <source>
        <dbReference type="Proteomes" id="UP000070250"/>
    </source>
</evidence>
<dbReference type="Gene3D" id="3.30.9.10">
    <property type="entry name" value="D-Amino Acid Oxidase, subunit A, domain 2"/>
    <property type="match status" value="1"/>
</dbReference>
<protein>
    <submittedName>
        <fullName evidence="3">Gamma-glutamylputrescine oxidase</fullName>
        <ecNumber evidence="3">1.4.3.-</ecNumber>
    </submittedName>
</protein>
<dbReference type="PANTHER" id="PTHR13847:SF281">
    <property type="entry name" value="FAD DEPENDENT OXIDOREDUCTASE DOMAIN-CONTAINING PROTEIN"/>
    <property type="match status" value="1"/>
</dbReference>
<dbReference type="EC" id="1.4.3.-" evidence="3"/>
<proteinExistence type="predicted"/>
<reference evidence="3 4" key="1">
    <citation type="submission" date="2015-06" db="EMBL/GenBank/DDBJ databases">
        <title>A Comprehensive Approach to Explore the Metabolic and Phylogenetic Diversity of Bacterial Steroid Degradation in the Environment: Testosterone as an Example.</title>
        <authorList>
            <person name="Yang F.-C."/>
            <person name="Chen Y.-L."/>
            <person name="Yu C.-P."/>
            <person name="Tang S.-L."/>
            <person name="Wang P.-H."/>
            <person name="Ismail W."/>
            <person name="Wang C.-H."/>
            <person name="Yang C.-Y."/>
            <person name="Chiang Y.-R."/>
        </authorList>
    </citation>
    <scope>NUCLEOTIDE SEQUENCE [LARGE SCALE GENOMIC DNA]</scope>
    <source>
        <strain evidence="3 4">DSM 18526</strain>
    </source>
</reference>
<evidence type="ECO:0000313" key="3">
    <source>
        <dbReference type="EMBL" id="AMN46071.1"/>
    </source>
</evidence>
<dbReference type="KEGG" id="sdf:ACG33_02885"/>
<dbReference type="EMBL" id="CP011971">
    <property type="protein sequence ID" value="AMN46071.1"/>
    <property type="molecule type" value="Genomic_DNA"/>
</dbReference>
<dbReference type="OrthoDB" id="6925984at2"/>
<dbReference type="SUPFAM" id="SSF51905">
    <property type="entry name" value="FAD/NAD(P)-binding domain"/>
    <property type="match status" value="1"/>
</dbReference>
<dbReference type="InterPro" id="IPR006076">
    <property type="entry name" value="FAD-dep_OxRdtase"/>
</dbReference>
<dbReference type="PROSITE" id="PS50206">
    <property type="entry name" value="RHODANESE_3"/>
    <property type="match status" value="1"/>
</dbReference>
<dbReference type="AlphaFoldDB" id="A0A127F8W0"/>
<dbReference type="PATRIC" id="fig|465721.4.peg.623"/>
<dbReference type="GO" id="GO:0005737">
    <property type="term" value="C:cytoplasm"/>
    <property type="evidence" value="ECO:0007669"/>
    <property type="project" value="TreeGrafter"/>
</dbReference>
<gene>
    <name evidence="3" type="ORF">ACG33_02885</name>
</gene>
<evidence type="ECO:0000259" key="2">
    <source>
        <dbReference type="PROSITE" id="PS50206"/>
    </source>
</evidence>
<dbReference type="GO" id="GO:0016491">
    <property type="term" value="F:oxidoreductase activity"/>
    <property type="evidence" value="ECO:0007669"/>
    <property type="project" value="UniProtKB-KW"/>
</dbReference>
<organism evidence="3 4">
    <name type="scientific">Steroidobacter denitrificans</name>
    <dbReference type="NCBI Taxonomy" id="465721"/>
    <lineage>
        <taxon>Bacteria</taxon>
        <taxon>Pseudomonadati</taxon>
        <taxon>Pseudomonadota</taxon>
        <taxon>Gammaproteobacteria</taxon>
        <taxon>Steroidobacterales</taxon>
        <taxon>Steroidobacteraceae</taxon>
        <taxon>Steroidobacter</taxon>
    </lineage>
</organism>
<dbReference type="InterPro" id="IPR036188">
    <property type="entry name" value="FAD/NAD-bd_sf"/>
</dbReference>
<sequence>MSDDHVSSYYAATANPGPAHPPLGDDIEVDVCVVGGGISGCSTALHLAERGYRVALLEGHRIGWGASGRSGGQAIAGYACGQQVLEQQMDEQDARRLWDMSLEALDLLREQVRRHAIDCDLQWGHLHVAVKPRQRDELQQDMRTLQDRYGYSQLEFLERSGVEALLATQRYCAGVLDRGSGHLHPLNYTLGLAAAAQAAGARLHEHTQVVSLDLADPATLVTTGGRVRARQVALCCNAYLDGLVPALRARIMPVATYIIATQTLGEERMRQLLRENIAVADINFVLDYFRRSQDDRLLFGGRVSYSGHDPFDTARATRKRMLQVFPQLADLRIEHAWGGFVDITLNRAPDFGRLAPHIYYLQGFSGHGIALTGLAGRLIAEAIAGQAERFDVFSRLRHRRFPGGRLLRTPALMLAMLWYRLRDLL</sequence>
<dbReference type="RefSeq" id="WP_066918542.1">
    <property type="nucleotide sequence ID" value="NZ_CP011971.1"/>
</dbReference>
<keyword evidence="1 3" id="KW-0560">Oxidoreductase</keyword>
<keyword evidence="4" id="KW-1185">Reference proteome</keyword>
<dbReference type="Proteomes" id="UP000070250">
    <property type="component" value="Chromosome"/>
</dbReference>